<evidence type="ECO:0000256" key="5">
    <source>
        <dbReference type="ARBA" id="ARBA00016406"/>
    </source>
</evidence>
<proteinExistence type="inferred from homology"/>
<keyword evidence="17" id="KW-1185">Reference proteome</keyword>
<evidence type="ECO:0000256" key="8">
    <source>
        <dbReference type="ARBA" id="ARBA00022857"/>
    </source>
</evidence>
<comment type="caution">
    <text evidence="16">The sequence shown here is derived from an EMBL/GenBank/DDBJ whole genome shotgun (WGS) entry which is preliminary data.</text>
</comment>
<dbReference type="PRINTS" id="PR00368">
    <property type="entry name" value="FADPNR"/>
</dbReference>
<reference evidence="17" key="1">
    <citation type="journal article" date="2020" name="Syst. Appl. Microbiol.">
        <title>Streptomyces alkaliterrae sp. nov., isolated from an alkaline soil, and emended descriptions of Streptomyces alkaliphilus, Streptomyces calidiresistens and Streptomyces durbertensis.</title>
        <authorList>
            <person name="Swiecimska M."/>
            <person name="Golinska P."/>
            <person name="Nouioui I."/>
            <person name="Wypij M."/>
            <person name="Rai M."/>
            <person name="Sangal V."/>
            <person name="Goodfellow M."/>
        </authorList>
    </citation>
    <scope>NUCLEOTIDE SEQUENCE [LARGE SCALE GENOMIC DNA]</scope>
    <source>
        <strain evidence="17">DSM 104538</strain>
    </source>
</reference>
<comment type="cofactor">
    <cofactor evidence="1">
        <name>FAD</name>
        <dbReference type="ChEBI" id="CHEBI:57692"/>
    </cofactor>
</comment>
<dbReference type="PRINTS" id="PR00411">
    <property type="entry name" value="PNDRDTASEI"/>
</dbReference>
<evidence type="ECO:0000256" key="14">
    <source>
        <dbReference type="ARBA" id="ARBA00032738"/>
    </source>
</evidence>
<evidence type="ECO:0000256" key="7">
    <source>
        <dbReference type="ARBA" id="ARBA00022827"/>
    </source>
</evidence>
<evidence type="ECO:0000256" key="15">
    <source>
        <dbReference type="ARBA" id="ARBA00048407"/>
    </source>
</evidence>
<evidence type="ECO:0000256" key="13">
    <source>
        <dbReference type="ARBA" id="ARBA00032493"/>
    </source>
</evidence>
<evidence type="ECO:0000256" key="4">
    <source>
        <dbReference type="ARBA" id="ARBA00013076"/>
    </source>
</evidence>
<dbReference type="Proteomes" id="UP000766698">
    <property type="component" value="Unassembled WGS sequence"/>
</dbReference>
<dbReference type="InterPro" id="IPR025700">
    <property type="entry name" value="Lys/Orn_oxygenase"/>
</dbReference>
<evidence type="ECO:0000256" key="10">
    <source>
        <dbReference type="ARBA" id="ARBA00023033"/>
    </source>
</evidence>
<comment type="similarity">
    <text evidence="3">Belongs to the lysine N(6)-hydroxylase/L-ornithine N(5)-oxygenase family.</text>
</comment>
<protein>
    <recommendedName>
        <fullName evidence="5">L-lysine N6-monooxygenase MbtG</fullName>
        <ecNumber evidence="4">1.14.13.59</ecNumber>
    </recommendedName>
    <alternativeName>
        <fullName evidence="14">Lysine 6-N-hydroxylase</fullName>
    </alternativeName>
    <alternativeName>
        <fullName evidence="13">Lysine N6-hydroxylase</fullName>
    </alternativeName>
    <alternativeName>
        <fullName evidence="11">Lysine-N-oxygenase</fullName>
    </alternativeName>
    <alternativeName>
        <fullName evidence="12">Mycobactin synthase protein G</fullName>
    </alternativeName>
</protein>
<dbReference type="InterPro" id="IPR036188">
    <property type="entry name" value="FAD/NAD-bd_sf"/>
</dbReference>
<evidence type="ECO:0000256" key="12">
    <source>
        <dbReference type="ARBA" id="ARBA00031158"/>
    </source>
</evidence>
<evidence type="ECO:0000256" key="9">
    <source>
        <dbReference type="ARBA" id="ARBA00023002"/>
    </source>
</evidence>
<keyword evidence="10" id="KW-0503">Monooxygenase</keyword>
<gene>
    <name evidence="16" type="ORF">GL263_10850</name>
</gene>
<dbReference type="SUPFAM" id="SSF51905">
    <property type="entry name" value="FAD/NAD(P)-binding domain"/>
    <property type="match status" value="2"/>
</dbReference>
<comment type="catalytic activity">
    <reaction evidence="15">
        <text>L-lysine + NADPH + O2 = N(6)-hydroxy-L-lysine + NADP(+) + H2O</text>
        <dbReference type="Rhea" id="RHEA:23228"/>
        <dbReference type="ChEBI" id="CHEBI:15377"/>
        <dbReference type="ChEBI" id="CHEBI:15379"/>
        <dbReference type="ChEBI" id="CHEBI:32551"/>
        <dbReference type="ChEBI" id="CHEBI:57783"/>
        <dbReference type="ChEBI" id="CHEBI:57820"/>
        <dbReference type="ChEBI" id="CHEBI:58349"/>
        <dbReference type="EC" id="1.14.13.59"/>
    </reaction>
</comment>
<dbReference type="EMBL" id="WMLF01000121">
    <property type="protein sequence ID" value="MBB1244051.1"/>
    <property type="molecule type" value="Genomic_DNA"/>
</dbReference>
<keyword evidence="8" id="KW-0521">NADP</keyword>
<keyword evidence="6" id="KW-0285">Flavoprotein</keyword>
<evidence type="ECO:0000313" key="17">
    <source>
        <dbReference type="Proteomes" id="UP000766698"/>
    </source>
</evidence>
<evidence type="ECO:0000256" key="2">
    <source>
        <dbReference type="ARBA" id="ARBA00004924"/>
    </source>
</evidence>
<evidence type="ECO:0000256" key="6">
    <source>
        <dbReference type="ARBA" id="ARBA00022630"/>
    </source>
</evidence>
<evidence type="ECO:0000256" key="1">
    <source>
        <dbReference type="ARBA" id="ARBA00001974"/>
    </source>
</evidence>
<dbReference type="EC" id="1.14.13.59" evidence="4"/>
<keyword evidence="9" id="KW-0560">Oxidoreductase</keyword>
<dbReference type="Pfam" id="PF13434">
    <property type="entry name" value="Lys_Orn_oxgnase"/>
    <property type="match status" value="1"/>
</dbReference>
<evidence type="ECO:0000313" key="16">
    <source>
        <dbReference type="EMBL" id="MBB1244051.1"/>
    </source>
</evidence>
<name>A0ABR6EFE1_9ACTN</name>
<keyword evidence="7" id="KW-0274">FAD</keyword>
<organism evidence="16 17">
    <name type="scientific">Streptomyces durbertensis</name>
    <dbReference type="NCBI Taxonomy" id="2448886"/>
    <lineage>
        <taxon>Bacteria</taxon>
        <taxon>Bacillati</taxon>
        <taxon>Actinomycetota</taxon>
        <taxon>Actinomycetes</taxon>
        <taxon>Kitasatosporales</taxon>
        <taxon>Streptomycetaceae</taxon>
        <taxon>Streptomyces</taxon>
    </lineage>
</organism>
<dbReference type="RefSeq" id="WP_182855411.1">
    <property type="nucleotide sequence ID" value="NZ_WMLF01000121.1"/>
</dbReference>
<evidence type="ECO:0000256" key="11">
    <source>
        <dbReference type="ARBA" id="ARBA00029939"/>
    </source>
</evidence>
<accession>A0ABR6EFE1</accession>
<evidence type="ECO:0000256" key="3">
    <source>
        <dbReference type="ARBA" id="ARBA00007588"/>
    </source>
</evidence>
<dbReference type="Gene3D" id="3.50.50.60">
    <property type="entry name" value="FAD/NAD(P)-binding domain"/>
    <property type="match status" value="2"/>
</dbReference>
<sequence>MYRFSETGRCWRLIVIGGGSAAAIQVRQGDVPPQDTLVIGDRLGTGMEYLDNFTLQSYADELRLSRCQEAPRLGTTGQLRPSAAQFDAYVRESLLSSGATVRNARVPEVEGEQGKFLIHVLNGDGRMSYERAEAVVLATGSTPRIPPPRWADAGAVSHDVVHRERSRHQTSRWAGRTVLVVGSGNSAMQVASLVASEADEVVVLGNRYIGMFPTENPDKYSWRAPSQLACELVAKSAMECGQPGWHTTCVRHLVYDRLDVHDGEITWTYQAQNNQNPLGSRSLSGRCRHAQGRLIGAGGLAWEESRRVSETAVVWATGSEPVLPGGPLIKSLARDTDGSLLTDEAGRTSVDGVHALGACAGQRAVNETTPALVRRRLPLSELLAGRDVPVDAEVPA</sequence>
<comment type="pathway">
    <text evidence="2">Siderophore biosynthesis.</text>
</comment>